<evidence type="ECO:0000313" key="1">
    <source>
        <dbReference type="EMBL" id="CAH9104319.1"/>
    </source>
</evidence>
<sequence>MGIPEIKGYGKPCWKIEDHSFFSSPSFFAFVKSFVSRVKLRLGRIVLVGGMSKNFRCFLVLDTVLVYRVANVPKHSTISRTYSCLVRDQVQLSSCMINKQIISYINMFFTSISYATGDNGGRASKPTAPNPLKSFVSNPNLNSTMDNLLNLDGKNICASCQCEEDVCKWLDIKRSMASLSISGKWMKSKAVQISLIGISLVNILIKGIRVNKGSWGVK</sequence>
<accession>A0AAV0DL48</accession>
<proteinExistence type="predicted"/>
<organism evidence="1 2">
    <name type="scientific">Cuscuta epithymum</name>
    <dbReference type="NCBI Taxonomy" id="186058"/>
    <lineage>
        <taxon>Eukaryota</taxon>
        <taxon>Viridiplantae</taxon>
        <taxon>Streptophyta</taxon>
        <taxon>Embryophyta</taxon>
        <taxon>Tracheophyta</taxon>
        <taxon>Spermatophyta</taxon>
        <taxon>Magnoliopsida</taxon>
        <taxon>eudicotyledons</taxon>
        <taxon>Gunneridae</taxon>
        <taxon>Pentapetalae</taxon>
        <taxon>asterids</taxon>
        <taxon>lamiids</taxon>
        <taxon>Solanales</taxon>
        <taxon>Convolvulaceae</taxon>
        <taxon>Cuscuteae</taxon>
        <taxon>Cuscuta</taxon>
        <taxon>Cuscuta subgen. Cuscuta</taxon>
    </lineage>
</organism>
<gene>
    <name evidence="1" type="ORF">CEPIT_LOCUS16737</name>
</gene>
<evidence type="ECO:0000313" key="2">
    <source>
        <dbReference type="Proteomes" id="UP001152523"/>
    </source>
</evidence>
<dbReference type="Proteomes" id="UP001152523">
    <property type="component" value="Unassembled WGS sequence"/>
</dbReference>
<reference evidence="1" key="1">
    <citation type="submission" date="2022-07" db="EMBL/GenBank/DDBJ databases">
        <authorList>
            <person name="Macas J."/>
            <person name="Novak P."/>
            <person name="Neumann P."/>
        </authorList>
    </citation>
    <scope>NUCLEOTIDE SEQUENCE</scope>
</reference>
<keyword evidence="2" id="KW-1185">Reference proteome</keyword>
<comment type="caution">
    <text evidence="1">The sequence shown here is derived from an EMBL/GenBank/DDBJ whole genome shotgun (WGS) entry which is preliminary data.</text>
</comment>
<name>A0AAV0DL48_9ASTE</name>
<dbReference type="EMBL" id="CAMAPF010000127">
    <property type="protein sequence ID" value="CAH9104319.1"/>
    <property type="molecule type" value="Genomic_DNA"/>
</dbReference>
<dbReference type="AlphaFoldDB" id="A0AAV0DL48"/>
<protein>
    <submittedName>
        <fullName evidence="1">Uncharacterized protein</fullName>
    </submittedName>
</protein>